<reference evidence="1" key="1">
    <citation type="submission" date="2022-11" db="EMBL/GenBank/DDBJ databases">
        <authorList>
            <person name="Morgan W.R."/>
            <person name="Tartar A."/>
        </authorList>
    </citation>
    <scope>NUCLEOTIDE SEQUENCE</scope>
    <source>
        <strain evidence="1">ARSEF 373</strain>
    </source>
</reference>
<evidence type="ECO:0000313" key="2">
    <source>
        <dbReference type="Proteomes" id="UP001146120"/>
    </source>
</evidence>
<reference evidence="1" key="2">
    <citation type="journal article" date="2023" name="Microbiol Resour">
        <title>Decontamination and Annotation of the Draft Genome Sequence of the Oomycete Lagenidium giganteum ARSEF 373.</title>
        <authorList>
            <person name="Morgan W.R."/>
            <person name="Tartar A."/>
        </authorList>
    </citation>
    <scope>NUCLEOTIDE SEQUENCE</scope>
    <source>
        <strain evidence="1">ARSEF 373</strain>
    </source>
</reference>
<proteinExistence type="predicted"/>
<protein>
    <submittedName>
        <fullName evidence="1">Uncharacterized protein</fullName>
    </submittedName>
</protein>
<dbReference type="EMBL" id="DAKRPA010000035">
    <property type="protein sequence ID" value="DBA02166.1"/>
    <property type="molecule type" value="Genomic_DNA"/>
</dbReference>
<name>A0AAV2Z762_9STRA</name>
<gene>
    <name evidence="1" type="ORF">N0F65_004801</name>
</gene>
<accession>A0AAV2Z762</accession>
<dbReference type="AlphaFoldDB" id="A0AAV2Z762"/>
<comment type="caution">
    <text evidence="1">The sequence shown here is derived from an EMBL/GenBank/DDBJ whole genome shotgun (WGS) entry which is preliminary data.</text>
</comment>
<organism evidence="1 2">
    <name type="scientific">Lagenidium giganteum</name>
    <dbReference type="NCBI Taxonomy" id="4803"/>
    <lineage>
        <taxon>Eukaryota</taxon>
        <taxon>Sar</taxon>
        <taxon>Stramenopiles</taxon>
        <taxon>Oomycota</taxon>
        <taxon>Peronosporomycetes</taxon>
        <taxon>Pythiales</taxon>
        <taxon>Pythiaceae</taxon>
    </lineage>
</organism>
<dbReference type="Proteomes" id="UP001146120">
    <property type="component" value="Unassembled WGS sequence"/>
</dbReference>
<keyword evidence="2" id="KW-1185">Reference proteome</keyword>
<evidence type="ECO:0000313" key="1">
    <source>
        <dbReference type="EMBL" id="DBA02166.1"/>
    </source>
</evidence>
<sequence length="75" mass="8465">MSSLSPKKERCHKHLIKEEIVSTNIEKLSVMIHSSPIEVVDITVDSVIAPTESSSVNFLNRCRVSKSRARILLYI</sequence>